<dbReference type="SUPFAM" id="SSF47336">
    <property type="entry name" value="ACP-like"/>
    <property type="match status" value="1"/>
</dbReference>
<dbReference type="PROSITE" id="PS50075">
    <property type="entry name" value="CARRIER"/>
    <property type="match status" value="1"/>
</dbReference>
<dbReference type="Pfam" id="PF00550">
    <property type="entry name" value="PP-binding"/>
    <property type="match status" value="1"/>
</dbReference>
<evidence type="ECO:0000313" key="3">
    <source>
        <dbReference type="Proteomes" id="UP001597542"/>
    </source>
</evidence>
<name>A0ABW5I795_9PSEU</name>
<dbReference type="Gene3D" id="1.10.1200.10">
    <property type="entry name" value="ACP-like"/>
    <property type="match status" value="1"/>
</dbReference>
<dbReference type="InterPro" id="IPR009081">
    <property type="entry name" value="PP-bd_ACP"/>
</dbReference>
<dbReference type="InterPro" id="IPR036736">
    <property type="entry name" value="ACP-like_sf"/>
</dbReference>
<protein>
    <submittedName>
        <fullName evidence="2">Acyl carrier protein</fullName>
    </submittedName>
</protein>
<dbReference type="EMBL" id="JBHUKQ010000015">
    <property type="protein sequence ID" value="MFD2485148.1"/>
    <property type="molecule type" value="Genomic_DNA"/>
</dbReference>
<proteinExistence type="predicted"/>
<evidence type="ECO:0000259" key="1">
    <source>
        <dbReference type="PROSITE" id="PS50075"/>
    </source>
</evidence>
<comment type="caution">
    <text evidence="2">The sequence shown here is derived from an EMBL/GenBank/DDBJ whole genome shotgun (WGS) entry which is preliminary data.</text>
</comment>
<dbReference type="Proteomes" id="UP001597542">
    <property type="component" value="Unassembled WGS sequence"/>
</dbReference>
<sequence length="94" mass="10456">MSENTTAVAEHGDSLDGEELRELIAEVIDVDVREVTDDADFVQDLEVDSLLALEITVRLEKRYGIRMTDDELASSVTTFSATRELVLTKLAARK</sequence>
<reference evidence="3" key="1">
    <citation type="journal article" date="2019" name="Int. J. Syst. Evol. Microbiol.">
        <title>The Global Catalogue of Microorganisms (GCM) 10K type strain sequencing project: providing services to taxonomists for standard genome sequencing and annotation.</title>
        <authorList>
            <consortium name="The Broad Institute Genomics Platform"/>
            <consortium name="The Broad Institute Genome Sequencing Center for Infectious Disease"/>
            <person name="Wu L."/>
            <person name="Ma J."/>
        </authorList>
    </citation>
    <scope>NUCLEOTIDE SEQUENCE [LARGE SCALE GENOMIC DNA]</scope>
    <source>
        <strain evidence="3">CGMCC 4.7638</strain>
    </source>
</reference>
<accession>A0ABW5I795</accession>
<feature type="domain" description="Carrier" evidence="1">
    <location>
        <begin position="14"/>
        <end position="90"/>
    </location>
</feature>
<dbReference type="RefSeq" id="WP_344277156.1">
    <property type="nucleotide sequence ID" value="NZ_BAAAHV010000012.1"/>
</dbReference>
<keyword evidence="3" id="KW-1185">Reference proteome</keyword>
<evidence type="ECO:0000313" key="2">
    <source>
        <dbReference type="EMBL" id="MFD2485148.1"/>
    </source>
</evidence>
<gene>
    <name evidence="2" type="ORF">ACFSUT_33070</name>
</gene>
<organism evidence="2 3">
    <name type="scientific">Amycolatopsis albidoflavus</name>
    <dbReference type="NCBI Taxonomy" id="102226"/>
    <lineage>
        <taxon>Bacteria</taxon>
        <taxon>Bacillati</taxon>
        <taxon>Actinomycetota</taxon>
        <taxon>Actinomycetes</taxon>
        <taxon>Pseudonocardiales</taxon>
        <taxon>Pseudonocardiaceae</taxon>
        <taxon>Amycolatopsis</taxon>
    </lineage>
</organism>